<dbReference type="Pfam" id="PF00149">
    <property type="entry name" value="Metallophos"/>
    <property type="match status" value="1"/>
</dbReference>
<feature type="domain" description="Serine/threonine specific protein phosphatases" evidence="9">
    <location>
        <begin position="2"/>
        <end position="274"/>
    </location>
</feature>
<evidence type="ECO:0000256" key="8">
    <source>
        <dbReference type="ARBA" id="ARBA00048336"/>
    </source>
</evidence>
<keyword evidence="5" id="KW-0904">Protein phosphatase</keyword>
<dbReference type="GO" id="GO:0005634">
    <property type="term" value="C:nucleus"/>
    <property type="evidence" value="ECO:0007669"/>
    <property type="project" value="TreeGrafter"/>
</dbReference>
<keyword evidence="6" id="KW-0464">Manganese</keyword>
<dbReference type="GO" id="GO:0004722">
    <property type="term" value="F:protein serine/threonine phosphatase activity"/>
    <property type="evidence" value="ECO:0007669"/>
    <property type="project" value="UniProtKB-EC"/>
</dbReference>
<dbReference type="Proteomes" id="UP000276991">
    <property type="component" value="Unassembled WGS sequence"/>
</dbReference>
<keyword evidence="4" id="KW-0378">Hydrolase</keyword>
<evidence type="ECO:0000256" key="2">
    <source>
        <dbReference type="ARBA" id="ARBA00013081"/>
    </source>
</evidence>
<dbReference type="PANTHER" id="PTHR11668">
    <property type="entry name" value="SERINE/THREONINE PROTEIN PHOSPHATASE"/>
    <property type="match status" value="1"/>
</dbReference>
<dbReference type="InterPro" id="IPR004843">
    <property type="entry name" value="Calcineurin-like_PHP"/>
</dbReference>
<evidence type="ECO:0000256" key="1">
    <source>
        <dbReference type="ARBA" id="ARBA00001936"/>
    </source>
</evidence>
<dbReference type="GO" id="GO:0005737">
    <property type="term" value="C:cytoplasm"/>
    <property type="evidence" value="ECO:0007669"/>
    <property type="project" value="TreeGrafter"/>
</dbReference>
<dbReference type="Gene3D" id="3.60.21.10">
    <property type="match status" value="1"/>
</dbReference>
<evidence type="ECO:0000256" key="7">
    <source>
        <dbReference type="ARBA" id="ARBA00047761"/>
    </source>
</evidence>
<dbReference type="InterPro" id="IPR006186">
    <property type="entry name" value="Ser/Thr-sp_prot-phosphatase"/>
</dbReference>
<dbReference type="OrthoDB" id="5855022at2759"/>
<dbReference type="GO" id="GO:0046872">
    <property type="term" value="F:metal ion binding"/>
    <property type="evidence" value="ECO:0007669"/>
    <property type="project" value="UniProtKB-KW"/>
</dbReference>
<evidence type="ECO:0000313" key="11">
    <source>
        <dbReference type="Proteomes" id="UP000276991"/>
    </source>
</evidence>
<dbReference type="PANTHER" id="PTHR11668:SF300">
    <property type="entry name" value="SERINE_THREONINE-PROTEIN PHOSPHATASE"/>
    <property type="match status" value="1"/>
</dbReference>
<proteinExistence type="predicted"/>
<evidence type="ECO:0000256" key="3">
    <source>
        <dbReference type="ARBA" id="ARBA00022723"/>
    </source>
</evidence>
<dbReference type="EC" id="3.1.3.16" evidence="2"/>
<comment type="cofactor">
    <cofactor evidence="1">
        <name>Mn(2+)</name>
        <dbReference type="ChEBI" id="CHEBI:29035"/>
    </cofactor>
</comment>
<keyword evidence="11" id="KW-1185">Reference proteome</keyword>
<dbReference type="AlphaFoldDB" id="A0A498SWV3"/>
<evidence type="ECO:0000313" key="10">
    <source>
        <dbReference type="EMBL" id="VBB34711.1"/>
    </source>
</evidence>
<evidence type="ECO:0000256" key="5">
    <source>
        <dbReference type="ARBA" id="ARBA00022912"/>
    </source>
</evidence>
<comment type="catalytic activity">
    <reaction evidence="7">
        <text>O-phospho-L-seryl-[protein] + H2O = L-seryl-[protein] + phosphate</text>
        <dbReference type="Rhea" id="RHEA:20629"/>
        <dbReference type="Rhea" id="RHEA-COMP:9863"/>
        <dbReference type="Rhea" id="RHEA-COMP:11604"/>
        <dbReference type="ChEBI" id="CHEBI:15377"/>
        <dbReference type="ChEBI" id="CHEBI:29999"/>
        <dbReference type="ChEBI" id="CHEBI:43474"/>
        <dbReference type="ChEBI" id="CHEBI:83421"/>
        <dbReference type="EC" id="3.1.3.16"/>
    </reaction>
</comment>
<dbReference type="STRING" id="6277.A0A498SWV3"/>
<gene>
    <name evidence="10" type="ORF">NAV_LOCUS9502</name>
</gene>
<name>A0A498SWV3_ACAVI</name>
<protein>
    <recommendedName>
        <fullName evidence="2">protein-serine/threonine phosphatase</fullName>
        <ecNumber evidence="2">3.1.3.16</ecNumber>
    </recommendedName>
</protein>
<comment type="catalytic activity">
    <reaction evidence="8">
        <text>O-phospho-L-threonyl-[protein] + H2O = L-threonyl-[protein] + phosphate</text>
        <dbReference type="Rhea" id="RHEA:47004"/>
        <dbReference type="Rhea" id="RHEA-COMP:11060"/>
        <dbReference type="Rhea" id="RHEA-COMP:11605"/>
        <dbReference type="ChEBI" id="CHEBI:15377"/>
        <dbReference type="ChEBI" id="CHEBI:30013"/>
        <dbReference type="ChEBI" id="CHEBI:43474"/>
        <dbReference type="ChEBI" id="CHEBI:61977"/>
        <dbReference type="EC" id="3.1.3.16"/>
    </reaction>
</comment>
<dbReference type="SUPFAM" id="SSF56300">
    <property type="entry name" value="Metallo-dependent phosphatases"/>
    <property type="match status" value="1"/>
</dbReference>
<keyword evidence="3" id="KW-0479">Metal-binding</keyword>
<evidence type="ECO:0000259" key="9">
    <source>
        <dbReference type="SMART" id="SM00156"/>
    </source>
</evidence>
<evidence type="ECO:0000256" key="6">
    <source>
        <dbReference type="ARBA" id="ARBA00023211"/>
    </source>
</evidence>
<dbReference type="InterPro" id="IPR050341">
    <property type="entry name" value="PP1_catalytic_subunit"/>
</dbReference>
<dbReference type="InterPro" id="IPR029052">
    <property type="entry name" value="Metallo-depent_PP-like"/>
</dbReference>
<dbReference type="SMART" id="SM00156">
    <property type="entry name" value="PP2Ac"/>
    <property type="match status" value="1"/>
</dbReference>
<feature type="non-terminal residue" evidence="10">
    <location>
        <position position="341"/>
    </location>
</feature>
<reference evidence="10 11" key="1">
    <citation type="submission" date="2018-08" db="EMBL/GenBank/DDBJ databases">
        <authorList>
            <person name="Laetsch R D."/>
            <person name="Stevens L."/>
            <person name="Kumar S."/>
            <person name="Blaxter L. M."/>
        </authorList>
    </citation>
    <scope>NUCLEOTIDE SEQUENCE [LARGE SCALE GENOMIC DNA]</scope>
</reference>
<dbReference type="EMBL" id="UPTC01003953">
    <property type="protein sequence ID" value="VBB34711.1"/>
    <property type="molecule type" value="Genomic_DNA"/>
</dbReference>
<evidence type="ECO:0000256" key="4">
    <source>
        <dbReference type="ARBA" id="ARBA00022801"/>
    </source>
</evidence>
<sequence length="341" mass="39535">MIHQAIDLINRSESMFINVAEDLLEQKMVFVVGSIDGDLINLVTLLKNEMPPTAYYIFLGDYLDCFKPSRIDALLLLLGLKLRHPRYICLFRGHHETYEMCKAIGFDKAIADERLLQSFYVLFEYLPLLGVFGKFLCLHAGISLFMAENSFLQEFVKPIEVKRMTVRERSTLTDILYGRPDKDLPALFAPSNIYPIGYRFNLTGLHETIQMFDCKRLIRGCGCRNSNDVNFDFDTTDCISLVSGRSIRHANYERFTIRIYENGQFELQYIDKDSSWDLQRKNFLEKSVNHFINTYDNLLQSIPHEFQFDLPMGCAACEWINQGKKHENVTISHALLKSFAK</sequence>
<organism evidence="10 11">
    <name type="scientific">Acanthocheilonema viteae</name>
    <name type="common">Filarial nematode worm</name>
    <name type="synonym">Dipetalonema viteae</name>
    <dbReference type="NCBI Taxonomy" id="6277"/>
    <lineage>
        <taxon>Eukaryota</taxon>
        <taxon>Metazoa</taxon>
        <taxon>Ecdysozoa</taxon>
        <taxon>Nematoda</taxon>
        <taxon>Chromadorea</taxon>
        <taxon>Rhabditida</taxon>
        <taxon>Spirurina</taxon>
        <taxon>Spiruromorpha</taxon>
        <taxon>Filarioidea</taxon>
        <taxon>Onchocercidae</taxon>
        <taxon>Acanthocheilonema</taxon>
    </lineage>
</organism>
<accession>A0A498SWV3</accession>